<accession>A0A6C2U6H7</accession>
<evidence type="ECO:0000256" key="3">
    <source>
        <dbReference type="ARBA" id="ARBA00022448"/>
    </source>
</evidence>
<feature type="domain" description="SLBB" evidence="17">
    <location>
        <begin position="128"/>
        <end position="203"/>
    </location>
</feature>
<evidence type="ECO:0000256" key="15">
    <source>
        <dbReference type="SAM" id="SignalP"/>
    </source>
</evidence>
<dbReference type="GO" id="GO:0009279">
    <property type="term" value="C:cell outer membrane"/>
    <property type="evidence" value="ECO:0007669"/>
    <property type="project" value="UniProtKB-SubCell"/>
</dbReference>
<keyword evidence="8" id="KW-0625">Polysaccharide transport</keyword>
<keyword evidence="9" id="KW-0406">Ion transport</keyword>
<name>A0A6C2U6H7_PONDE</name>
<evidence type="ECO:0000256" key="11">
    <source>
        <dbReference type="ARBA" id="ARBA00023136"/>
    </source>
</evidence>
<evidence type="ECO:0000256" key="6">
    <source>
        <dbReference type="ARBA" id="ARBA00022692"/>
    </source>
</evidence>
<evidence type="ECO:0000256" key="2">
    <source>
        <dbReference type="ARBA" id="ARBA00009450"/>
    </source>
</evidence>
<dbReference type="PROSITE" id="PS51257">
    <property type="entry name" value="PROKAR_LIPOPROTEIN"/>
    <property type="match status" value="1"/>
</dbReference>
<keyword evidence="13" id="KW-0998">Cell outer membrane</keyword>
<evidence type="ECO:0000256" key="12">
    <source>
        <dbReference type="ARBA" id="ARBA00023139"/>
    </source>
</evidence>
<comment type="similarity">
    <text evidence="2">Belongs to the BexD/CtrA/VexA family.</text>
</comment>
<evidence type="ECO:0000256" key="8">
    <source>
        <dbReference type="ARBA" id="ARBA00023047"/>
    </source>
</evidence>
<dbReference type="PANTHER" id="PTHR33619:SF3">
    <property type="entry name" value="POLYSACCHARIDE EXPORT PROTEIN GFCE-RELATED"/>
    <property type="match status" value="1"/>
</dbReference>
<evidence type="ECO:0000259" key="17">
    <source>
        <dbReference type="Pfam" id="PF22461"/>
    </source>
</evidence>
<dbReference type="GO" id="GO:0015288">
    <property type="term" value="F:porin activity"/>
    <property type="evidence" value="ECO:0007669"/>
    <property type="project" value="UniProtKB-KW"/>
</dbReference>
<dbReference type="GO" id="GO:0006811">
    <property type="term" value="P:monoatomic ion transport"/>
    <property type="evidence" value="ECO:0007669"/>
    <property type="project" value="UniProtKB-KW"/>
</dbReference>
<keyword evidence="4" id="KW-1134">Transmembrane beta strand</keyword>
<keyword evidence="19" id="KW-1185">Reference proteome</keyword>
<dbReference type="Proteomes" id="UP000366872">
    <property type="component" value="Unassembled WGS sequence"/>
</dbReference>
<sequence>MMRKFAVLAGLLVCFVMVGCVVQPVDSSNMPKSDSAISTNTLSVADGQEFEVYTLKPLDPIYIRFSGIMEQQQLELVIDENGEISLLHLAPIQAAGLTTSELEHKIEKLYVDGGIYKNVSINVTMTAKVFYVQGEVNQPGQFPLSSGTTLLQAIAGARGYTPFAWTTKVTVSRHGKIYRFNMKELEKDPSQDVKIEAGDVIKVPQKPW</sequence>
<dbReference type="EMBL" id="CAAHFG010000002">
    <property type="protein sequence ID" value="VGO15503.1"/>
    <property type="molecule type" value="Genomic_DNA"/>
</dbReference>
<proteinExistence type="inferred from homology"/>
<dbReference type="Gene3D" id="3.10.560.10">
    <property type="entry name" value="Outer membrane lipoprotein wza domain like"/>
    <property type="match status" value="1"/>
</dbReference>
<dbReference type="InterPro" id="IPR054765">
    <property type="entry name" value="SLBB_dom"/>
</dbReference>
<gene>
    <name evidence="18" type="ORF">PDESU_04086</name>
</gene>
<evidence type="ECO:0000259" key="16">
    <source>
        <dbReference type="Pfam" id="PF02563"/>
    </source>
</evidence>
<evidence type="ECO:0000313" key="19">
    <source>
        <dbReference type="Proteomes" id="UP000366872"/>
    </source>
</evidence>
<organism evidence="18 19">
    <name type="scientific">Pontiella desulfatans</name>
    <dbReference type="NCBI Taxonomy" id="2750659"/>
    <lineage>
        <taxon>Bacteria</taxon>
        <taxon>Pseudomonadati</taxon>
        <taxon>Kiritimatiellota</taxon>
        <taxon>Kiritimatiellia</taxon>
        <taxon>Kiritimatiellales</taxon>
        <taxon>Pontiellaceae</taxon>
        <taxon>Pontiella</taxon>
    </lineage>
</organism>
<evidence type="ECO:0000313" key="18">
    <source>
        <dbReference type="EMBL" id="VGO15503.1"/>
    </source>
</evidence>
<evidence type="ECO:0000256" key="13">
    <source>
        <dbReference type="ARBA" id="ARBA00023237"/>
    </source>
</evidence>
<keyword evidence="14" id="KW-0449">Lipoprotein</keyword>
<evidence type="ECO:0000256" key="7">
    <source>
        <dbReference type="ARBA" id="ARBA00022729"/>
    </source>
</evidence>
<feature type="signal peptide" evidence="15">
    <location>
        <begin position="1"/>
        <end position="22"/>
    </location>
</feature>
<dbReference type="GO" id="GO:0046930">
    <property type="term" value="C:pore complex"/>
    <property type="evidence" value="ECO:0007669"/>
    <property type="project" value="UniProtKB-KW"/>
</dbReference>
<keyword evidence="3" id="KW-0813">Transport</keyword>
<evidence type="ECO:0000256" key="14">
    <source>
        <dbReference type="ARBA" id="ARBA00023288"/>
    </source>
</evidence>
<evidence type="ECO:0000256" key="9">
    <source>
        <dbReference type="ARBA" id="ARBA00023065"/>
    </source>
</evidence>
<dbReference type="GO" id="GO:0015159">
    <property type="term" value="F:polysaccharide transmembrane transporter activity"/>
    <property type="evidence" value="ECO:0007669"/>
    <property type="project" value="InterPro"/>
</dbReference>
<dbReference type="RefSeq" id="WP_168442438.1">
    <property type="nucleotide sequence ID" value="NZ_CAAHFG010000002.1"/>
</dbReference>
<evidence type="ECO:0000256" key="4">
    <source>
        <dbReference type="ARBA" id="ARBA00022452"/>
    </source>
</evidence>
<reference evidence="18 19" key="1">
    <citation type="submission" date="2019-04" db="EMBL/GenBank/DDBJ databases">
        <authorList>
            <person name="Van Vliet M D."/>
        </authorList>
    </citation>
    <scope>NUCLEOTIDE SEQUENCE [LARGE SCALE GENOMIC DNA]</scope>
    <source>
        <strain evidence="18 19">F1</strain>
    </source>
</reference>
<evidence type="ECO:0000256" key="1">
    <source>
        <dbReference type="ARBA" id="ARBA00004571"/>
    </source>
</evidence>
<keyword evidence="6" id="KW-0812">Transmembrane</keyword>
<comment type="subcellular location">
    <subcellularLocation>
        <location evidence="1">Cell outer membrane</location>
        <topology evidence="1">Multi-pass membrane protein</topology>
    </subcellularLocation>
</comment>
<dbReference type="Pfam" id="PF22461">
    <property type="entry name" value="SLBB_2"/>
    <property type="match status" value="1"/>
</dbReference>
<feature type="domain" description="Polysaccharide export protein N-terminal" evidence="16">
    <location>
        <begin position="52"/>
        <end position="125"/>
    </location>
</feature>
<keyword evidence="10" id="KW-0626">Porin</keyword>
<keyword evidence="5" id="KW-0762">Sugar transport</keyword>
<evidence type="ECO:0000256" key="5">
    <source>
        <dbReference type="ARBA" id="ARBA00022597"/>
    </source>
</evidence>
<dbReference type="InterPro" id="IPR049712">
    <property type="entry name" value="Poly_export"/>
</dbReference>
<feature type="chain" id="PRO_5025578753" evidence="15">
    <location>
        <begin position="23"/>
        <end position="208"/>
    </location>
</feature>
<keyword evidence="11" id="KW-0472">Membrane</keyword>
<dbReference type="Pfam" id="PF02563">
    <property type="entry name" value="Poly_export"/>
    <property type="match status" value="1"/>
</dbReference>
<keyword evidence="7 15" id="KW-0732">Signal</keyword>
<evidence type="ECO:0000256" key="10">
    <source>
        <dbReference type="ARBA" id="ARBA00023114"/>
    </source>
</evidence>
<dbReference type="PANTHER" id="PTHR33619">
    <property type="entry name" value="POLYSACCHARIDE EXPORT PROTEIN GFCE-RELATED"/>
    <property type="match status" value="1"/>
</dbReference>
<dbReference type="InterPro" id="IPR003715">
    <property type="entry name" value="Poly_export_N"/>
</dbReference>
<protein>
    <submittedName>
        <fullName evidence="18">Uncharacterized protein</fullName>
    </submittedName>
</protein>
<keyword evidence="12" id="KW-0564">Palmitate</keyword>
<dbReference type="AlphaFoldDB" id="A0A6C2U6H7"/>